<dbReference type="AlphaFoldDB" id="A0A545UIR4"/>
<dbReference type="CDD" id="cd17040">
    <property type="entry name" value="Ubl_MoaD_like"/>
    <property type="match status" value="1"/>
</dbReference>
<dbReference type="RefSeq" id="WP_142891420.1">
    <property type="nucleotide sequence ID" value="NZ_ML660160.1"/>
</dbReference>
<sequence length="89" mass="10181">MPKVIFTDNLKRHIDCPPQLVNGATVRETLDQVFEQFPQLGCYILDDQRRLRKHILVSVDNVFVEDRVNLTDLVKPDSEVYVLQALSGG</sequence>
<dbReference type="InterPro" id="IPR003749">
    <property type="entry name" value="ThiS/MoaD-like"/>
</dbReference>
<dbReference type="PANTHER" id="PTHR38031:SF1">
    <property type="entry name" value="SULFUR CARRIER PROTEIN CYSO"/>
    <property type="match status" value="1"/>
</dbReference>
<gene>
    <name evidence="1" type="ORF">FLL46_00290</name>
</gene>
<dbReference type="Pfam" id="PF02597">
    <property type="entry name" value="ThiS"/>
    <property type="match status" value="1"/>
</dbReference>
<comment type="caution">
    <text evidence="1">The sequence shown here is derived from an EMBL/GenBank/DDBJ whole genome shotgun (WGS) entry which is preliminary data.</text>
</comment>
<proteinExistence type="predicted"/>
<evidence type="ECO:0000313" key="2">
    <source>
        <dbReference type="Proteomes" id="UP000315439"/>
    </source>
</evidence>
<dbReference type="InterPro" id="IPR012675">
    <property type="entry name" value="Beta-grasp_dom_sf"/>
</dbReference>
<dbReference type="Proteomes" id="UP000315439">
    <property type="component" value="Unassembled WGS sequence"/>
</dbReference>
<name>A0A545UIR4_9GAMM</name>
<accession>A0A545UIR4</accession>
<dbReference type="InterPro" id="IPR016155">
    <property type="entry name" value="Mopterin_synth/thiamin_S_b"/>
</dbReference>
<reference evidence="1 2" key="1">
    <citation type="submission" date="2019-07" db="EMBL/GenBank/DDBJ databases">
        <title>Draft genome for Aliikangiella sp. M105.</title>
        <authorList>
            <person name="Wang G."/>
        </authorList>
    </citation>
    <scope>NUCLEOTIDE SEQUENCE [LARGE SCALE GENOMIC DNA]</scope>
    <source>
        <strain evidence="1 2">M105</strain>
    </source>
</reference>
<evidence type="ECO:0000313" key="1">
    <source>
        <dbReference type="EMBL" id="TQV89356.1"/>
    </source>
</evidence>
<organism evidence="1 2">
    <name type="scientific">Aliikangiella coralliicola</name>
    <dbReference type="NCBI Taxonomy" id="2592383"/>
    <lineage>
        <taxon>Bacteria</taxon>
        <taxon>Pseudomonadati</taxon>
        <taxon>Pseudomonadota</taxon>
        <taxon>Gammaproteobacteria</taxon>
        <taxon>Oceanospirillales</taxon>
        <taxon>Pleioneaceae</taxon>
        <taxon>Aliikangiella</taxon>
    </lineage>
</organism>
<dbReference type="InterPro" id="IPR052045">
    <property type="entry name" value="Sulfur_Carrier/Prot_Modifier"/>
</dbReference>
<dbReference type="Gene3D" id="3.10.20.30">
    <property type="match status" value="1"/>
</dbReference>
<keyword evidence="2" id="KW-1185">Reference proteome</keyword>
<dbReference type="OrthoDB" id="6894792at2"/>
<protein>
    <submittedName>
        <fullName evidence="1">MoaD/ThiS family protein</fullName>
    </submittedName>
</protein>
<dbReference type="EMBL" id="VIKS01000001">
    <property type="protein sequence ID" value="TQV89356.1"/>
    <property type="molecule type" value="Genomic_DNA"/>
</dbReference>
<dbReference type="PANTHER" id="PTHR38031">
    <property type="entry name" value="SULFUR CARRIER PROTEIN SLR0821-RELATED"/>
    <property type="match status" value="1"/>
</dbReference>
<dbReference type="SUPFAM" id="SSF54285">
    <property type="entry name" value="MoaD/ThiS"/>
    <property type="match status" value="1"/>
</dbReference>